<gene>
    <name evidence="1" type="ORF">S01H4_11706</name>
</gene>
<feature type="non-terminal residue" evidence="1">
    <location>
        <position position="281"/>
    </location>
</feature>
<dbReference type="EMBL" id="BART01004801">
    <property type="protein sequence ID" value="GAG57124.1"/>
    <property type="molecule type" value="Genomic_DNA"/>
</dbReference>
<name>X0YLK0_9ZZZZ</name>
<accession>X0YLK0</accession>
<dbReference type="AlphaFoldDB" id="X0YLK0"/>
<evidence type="ECO:0000313" key="1">
    <source>
        <dbReference type="EMBL" id="GAG57124.1"/>
    </source>
</evidence>
<comment type="caution">
    <text evidence="1">The sequence shown here is derived from an EMBL/GenBank/DDBJ whole genome shotgun (WGS) entry which is preliminary data.</text>
</comment>
<reference evidence="1" key="1">
    <citation type="journal article" date="2014" name="Front. Microbiol.">
        <title>High frequency of phylogenetically diverse reductive dehalogenase-homologous genes in deep subseafloor sedimentary metagenomes.</title>
        <authorList>
            <person name="Kawai M."/>
            <person name="Futagami T."/>
            <person name="Toyoda A."/>
            <person name="Takaki Y."/>
            <person name="Nishi S."/>
            <person name="Hori S."/>
            <person name="Arai W."/>
            <person name="Tsubouchi T."/>
            <person name="Morono Y."/>
            <person name="Uchiyama I."/>
            <person name="Ito T."/>
            <person name="Fujiyama A."/>
            <person name="Inagaki F."/>
            <person name="Takami H."/>
        </authorList>
    </citation>
    <scope>NUCLEOTIDE SEQUENCE</scope>
    <source>
        <strain evidence="1">Expedition CK06-06</strain>
    </source>
</reference>
<organism evidence="1">
    <name type="scientific">marine sediment metagenome</name>
    <dbReference type="NCBI Taxonomy" id="412755"/>
    <lineage>
        <taxon>unclassified sequences</taxon>
        <taxon>metagenomes</taxon>
        <taxon>ecological metagenomes</taxon>
    </lineage>
</organism>
<protein>
    <submittedName>
        <fullName evidence="1">Uncharacterized protein</fullName>
    </submittedName>
</protein>
<sequence length="281" mass="28546">LLLEDRLDSLTTSAGLRAIVSDETGTGALVFGTSPSIATPTLTGVVTLDSSITLGVFGDATQTVLSEASGNTNVLMGVYPMVNFDGSSGKVFAGTHNRLLAITTHQTNNTSMFGTENQFRVKGVNLGQGVHAGAWLYAEQSGATTLSGGGYFAGASVTVESGASFAAGATEHVVGLVVDASINGSATINASANYSGLYIKSAGKDWFDGIYITGATNDIKLQNDETIDNATDGIVVVTGNLEVNGTGPNFAADGQGNDDYEISLPGVDALVAGLTVIFSAT</sequence>
<feature type="non-terminal residue" evidence="1">
    <location>
        <position position="1"/>
    </location>
</feature>
<proteinExistence type="predicted"/>